<feature type="region of interest" description="Disordered" evidence="1">
    <location>
        <begin position="44"/>
        <end position="75"/>
    </location>
</feature>
<evidence type="ECO:0000313" key="5">
    <source>
        <dbReference type="Proteomes" id="UP001527202"/>
    </source>
</evidence>
<dbReference type="EMBL" id="JAMDMJ010000001">
    <property type="protein sequence ID" value="MCY9594168.1"/>
    <property type="molecule type" value="Genomic_DNA"/>
</dbReference>
<dbReference type="RefSeq" id="WP_042228099.1">
    <property type="nucleotide sequence ID" value="NZ_CP026520.1"/>
</dbReference>
<dbReference type="AlphaFoldDB" id="A0A410WVX8"/>
<feature type="compositionally biased region" description="Basic and acidic residues" evidence="1">
    <location>
        <begin position="1"/>
        <end position="12"/>
    </location>
</feature>
<evidence type="ECO:0000256" key="1">
    <source>
        <dbReference type="SAM" id="MobiDB-lite"/>
    </source>
</evidence>
<dbReference type="InterPro" id="IPR017524">
    <property type="entry name" value="SASP_thioredoxin-like"/>
</dbReference>
<organism evidence="3 4">
    <name type="scientific">Paenibacillus chitinolyticus</name>
    <dbReference type="NCBI Taxonomy" id="79263"/>
    <lineage>
        <taxon>Bacteria</taxon>
        <taxon>Bacillati</taxon>
        <taxon>Bacillota</taxon>
        <taxon>Bacilli</taxon>
        <taxon>Bacillales</taxon>
        <taxon>Paenibacillaceae</taxon>
        <taxon>Paenibacillus</taxon>
    </lineage>
</organism>
<evidence type="ECO:0000313" key="2">
    <source>
        <dbReference type="EMBL" id="MCY9594168.1"/>
    </source>
</evidence>
<dbReference type="Pfam" id="PF19824">
    <property type="entry name" value="Tlp"/>
    <property type="match status" value="1"/>
</dbReference>
<name>A0A410WVX8_9BACL</name>
<evidence type="ECO:0000313" key="3">
    <source>
        <dbReference type="EMBL" id="QAV18568.1"/>
    </source>
</evidence>
<proteinExistence type="predicted"/>
<reference evidence="3 4" key="1">
    <citation type="submission" date="2018-01" db="EMBL/GenBank/DDBJ databases">
        <title>The whole genome sequencing and assembly of Paenibacillus chitinolyticus KCCM 41400 strain.</title>
        <authorList>
            <person name="Kim J.-Y."/>
            <person name="Park M.-K."/>
            <person name="Lee Y.-J."/>
            <person name="Yi H."/>
            <person name="Bahn Y.-S."/>
            <person name="Kim J.F."/>
            <person name="Lee D.-W."/>
        </authorList>
    </citation>
    <scope>NUCLEOTIDE SEQUENCE [LARGE SCALE GENOMIC DNA]</scope>
    <source>
        <strain evidence="3 4">KCCM 41400</strain>
    </source>
</reference>
<feature type="region of interest" description="Disordered" evidence="1">
    <location>
        <begin position="1"/>
        <end position="21"/>
    </location>
</feature>
<dbReference type="OrthoDB" id="1799076at2"/>
<feature type="compositionally biased region" description="Basic and acidic residues" evidence="1">
    <location>
        <begin position="49"/>
        <end position="75"/>
    </location>
</feature>
<dbReference type="GeneID" id="95375758"/>
<sequence>MAKKDNRGDNAVHLRNSIRNTEARLQESQEYLDEHADEISATEQATLEAKNERRRQSVRGFKSELQDEAKFETTE</sequence>
<reference evidence="2 5" key="2">
    <citation type="submission" date="2022-05" db="EMBL/GenBank/DDBJ databases">
        <title>Genome Sequencing of Bee-Associated Microbes.</title>
        <authorList>
            <person name="Dunlap C."/>
        </authorList>
    </citation>
    <scope>NUCLEOTIDE SEQUENCE [LARGE SCALE GENOMIC DNA]</scope>
    <source>
        <strain evidence="2 5">NRRL B-23120</strain>
    </source>
</reference>
<keyword evidence="5" id="KW-1185">Reference proteome</keyword>
<gene>
    <name evidence="2" type="ORF">M5X16_00040</name>
    <name evidence="3" type="ORF">PC41400_13140</name>
</gene>
<evidence type="ECO:0000313" key="4">
    <source>
        <dbReference type="Proteomes" id="UP000288943"/>
    </source>
</evidence>
<dbReference type="Proteomes" id="UP000288943">
    <property type="component" value="Chromosome"/>
</dbReference>
<dbReference type="EMBL" id="CP026520">
    <property type="protein sequence ID" value="QAV18568.1"/>
    <property type="molecule type" value="Genomic_DNA"/>
</dbReference>
<protein>
    <submittedName>
        <fullName evidence="3">Small acid-soluble spore protein Tlp</fullName>
    </submittedName>
</protein>
<dbReference type="Proteomes" id="UP001527202">
    <property type="component" value="Unassembled WGS sequence"/>
</dbReference>
<accession>A0A410WVX8</accession>
<dbReference type="KEGG" id="pchi:PC41400_13140"/>